<evidence type="ECO:0000256" key="5">
    <source>
        <dbReference type="ARBA" id="ARBA00022729"/>
    </source>
</evidence>
<dbReference type="InterPro" id="IPR018928">
    <property type="entry name" value="HAP2/GCS1_dom"/>
</dbReference>
<dbReference type="PANTHER" id="PTHR31764:SF0">
    <property type="entry name" value="GENERATIVE CELL SPECIFIC-1_HAP2 DOMAIN-CONTAINING PROTEIN"/>
    <property type="match status" value="1"/>
</dbReference>
<protein>
    <submittedName>
        <fullName evidence="12">HAP2</fullName>
    </submittedName>
</protein>
<evidence type="ECO:0000256" key="10">
    <source>
        <dbReference type="ARBA" id="ARBA00023279"/>
    </source>
</evidence>
<keyword evidence="5" id="KW-0732">Signal</keyword>
<dbReference type="AlphaFoldDB" id="A0A0A9EI29"/>
<comment type="similarity">
    <text evidence="2">Belongs to the HAP2/GCS1 family.</text>
</comment>
<evidence type="ECO:0000256" key="1">
    <source>
        <dbReference type="ARBA" id="ARBA00004251"/>
    </source>
</evidence>
<dbReference type="GO" id="GO:0008289">
    <property type="term" value="F:lipid binding"/>
    <property type="evidence" value="ECO:0007669"/>
    <property type="project" value="UniProtKB-KW"/>
</dbReference>
<keyword evidence="7" id="KW-0446">Lipid-binding</keyword>
<feature type="domain" description="Generative cell specific-1/HAP2" evidence="11">
    <location>
        <begin position="4"/>
        <end position="131"/>
    </location>
</feature>
<evidence type="ECO:0000259" key="11">
    <source>
        <dbReference type="Pfam" id="PF10699"/>
    </source>
</evidence>
<keyword evidence="9" id="KW-1015">Disulfide bond</keyword>
<organism evidence="12">
    <name type="scientific">Arundo donax</name>
    <name type="common">Giant reed</name>
    <name type="synonym">Donax arundinaceus</name>
    <dbReference type="NCBI Taxonomy" id="35708"/>
    <lineage>
        <taxon>Eukaryota</taxon>
        <taxon>Viridiplantae</taxon>
        <taxon>Streptophyta</taxon>
        <taxon>Embryophyta</taxon>
        <taxon>Tracheophyta</taxon>
        <taxon>Spermatophyta</taxon>
        <taxon>Magnoliopsida</taxon>
        <taxon>Liliopsida</taxon>
        <taxon>Poales</taxon>
        <taxon>Poaceae</taxon>
        <taxon>PACMAD clade</taxon>
        <taxon>Arundinoideae</taxon>
        <taxon>Arundineae</taxon>
        <taxon>Arundo</taxon>
    </lineage>
</organism>
<evidence type="ECO:0000256" key="2">
    <source>
        <dbReference type="ARBA" id="ARBA00010929"/>
    </source>
</evidence>
<dbReference type="PANTHER" id="PTHR31764">
    <property type="entry name" value="PROTEIN HAPLESS 2"/>
    <property type="match status" value="1"/>
</dbReference>
<sequence length="137" mass="15399">MGRSLGFSIRVQVKKDSSVSEVVVGPENRTVVSGDNFLRVNLVGDLVGYTSYPSFEDFNLVTPRKGVSSGPLQSLGDEYSKWMLLERVLFTLDGCECNKIGVGYEAFQSQPNFCSSPFCSCLYRQLWNFWEVTIKLM</sequence>
<dbReference type="GO" id="GO:0005886">
    <property type="term" value="C:plasma membrane"/>
    <property type="evidence" value="ECO:0007669"/>
    <property type="project" value="UniProtKB-SubCell"/>
</dbReference>
<keyword evidence="8" id="KW-0472">Membrane</keyword>
<evidence type="ECO:0000256" key="6">
    <source>
        <dbReference type="ARBA" id="ARBA00022989"/>
    </source>
</evidence>
<evidence type="ECO:0000256" key="4">
    <source>
        <dbReference type="ARBA" id="ARBA00022692"/>
    </source>
</evidence>
<proteinExistence type="inferred from homology"/>
<keyword evidence="4" id="KW-0812">Transmembrane</keyword>
<dbReference type="EMBL" id="GBRH01197486">
    <property type="protein sequence ID" value="JAE00410.1"/>
    <property type="molecule type" value="Transcribed_RNA"/>
</dbReference>
<evidence type="ECO:0000256" key="8">
    <source>
        <dbReference type="ARBA" id="ARBA00023136"/>
    </source>
</evidence>
<keyword evidence="6" id="KW-1133">Transmembrane helix</keyword>
<dbReference type="InterPro" id="IPR040326">
    <property type="entry name" value="HAP2/GCS1"/>
</dbReference>
<keyword evidence="3" id="KW-1003">Cell membrane</keyword>
<name>A0A0A9EI29_ARUDO</name>
<comment type="subcellular location">
    <subcellularLocation>
        <location evidence="1">Cell membrane</location>
        <topology evidence="1">Single-pass type I membrane protein</topology>
    </subcellularLocation>
</comment>
<evidence type="ECO:0000256" key="9">
    <source>
        <dbReference type="ARBA" id="ARBA00023157"/>
    </source>
</evidence>
<evidence type="ECO:0000313" key="12">
    <source>
        <dbReference type="EMBL" id="JAE00410.1"/>
    </source>
</evidence>
<accession>A0A0A9EI29</accession>
<reference evidence="12" key="1">
    <citation type="submission" date="2014-09" db="EMBL/GenBank/DDBJ databases">
        <authorList>
            <person name="Magalhaes I.L.F."/>
            <person name="Oliveira U."/>
            <person name="Santos F.R."/>
            <person name="Vidigal T.H.D.A."/>
            <person name="Brescovit A.D."/>
            <person name="Santos A.J."/>
        </authorList>
    </citation>
    <scope>NUCLEOTIDE SEQUENCE</scope>
    <source>
        <tissue evidence="12">Shoot tissue taken approximately 20 cm above the soil surface</tissue>
    </source>
</reference>
<evidence type="ECO:0000256" key="7">
    <source>
        <dbReference type="ARBA" id="ARBA00023121"/>
    </source>
</evidence>
<keyword evidence="10" id="KW-0278">Fertilization</keyword>
<reference evidence="12" key="2">
    <citation type="journal article" date="2015" name="Data Brief">
        <title>Shoot transcriptome of the giant reed, Arundo donax.</title>
        <authorList>
            <person name="Barrero R.A."/>
            <person name="Guerrero F.D."/>
            <person name="Moolhuijzen P."/>
            <person name="Goolsby J.A."/>
            <person name="Tidwell J."/>
            <person name="Bellgard S.E."/>
            <person name="Bellgard M.I."/>
        </authorList>
    </citation>
    <scope>NUCLEOTIDE SEQUENCE</scope>
    <source>
        <tissue evidence="12">Shoot tissue taken approximately 20 cm above the soil surface</tissue>
    </source>
</reference>
<evidence type="ECO:0000256" key="3">
    <source>
        <dbReference type="ARBA" id="ARBA00022475"/>
    </source>
</evidence>
<dbReference type="Pfam" id="PF10699">
    <property type="entry name" value="HAP2-GCS1"/>
    <property type="match status" value="1"/>
</dbReference>